<dbReference type="EMBL" id="FNFT01000003">
    <property type="protein sequence ID" value="SDK03944.1"/>
    <property type="molecule type" value="Genomic_DNA"/>
</dbReference>
<feature type="domain" description="DUF7133" evidence="2">
    <location>
        <begin position="37"/>
        <end position="365"/>
    </location>
</feature>
<dbReference type="Proteomes" id="UP000326500">
    <property type="component" value="Unassembled WGS sequence"/>
</dbReference>
<dbReference type="GO" id="GO:0016787">
    <property type="term" value="F:hydrolase activity"/>
    <property type="evidence" value="ECO:0007669"/>
    <property type="project" value="UniProtKB-KW"/>
</dbReference>
<dbReference type="Pfam" id="PF23500">
    <property type="entry name" value="DUF7133"/>
    <property type="match status" value="1"/>
</dbReference>
<gene>
    <name evidence="3" type="ORF">SAMN04488571_10397</name>
</gene>
<dbReference type="InterPro" id="IPR011041">
    <property type="entry name" value="Quinoprot_gluc/sorb_DH_b-prop"/>
</dbReference>
<dbReference type="SUPFAM" id="SSF50952">
    <property type="entry name" value="Soluble quinoprotein glucose dehydrogenase"/>
    <property type="match status" value="1"/>
</dbReference>
<keyword evidence="1" id="KW-0378">Hydrolase</keyword>
<evidence type="ECO:0000259" key="2">
    <source>
        <dbReference type="Pfam" id="PF23500"/>
    </source>
</evidence>
<evidence type="ECO:0000256" key="1">
    <source>
        <dbReference type="ARBA" id="ARBA00022801"/>
    </source>
</evidence>
<name>A0A1G8YNB9_9EURY</name>
<dbReference type="AlphaFoldDB" id="A0A1G8YNB9"/>
<dbReference type="PANTHER" id="PTHR33546">
    <property type="entry name" value="LARGE, MULTIFUNCTIONAL SECRETED PROTEIN-RELATED"/>
    <property type="match status" value="1"/>
</dbReference>
<organism evidence="3 4">
    <name type="scientific">Methanoculleus thermophilus</name>
    <dbReference type="NCBI Taxonomy" id="2200"/>
    <lineage>
        <taxon>Archaea</taxon>
        <taxon>Methanobacteriati</taxon>
        <taxon>Methanobacteriota</taxon>
        <taxon>Stenosarchaea group</taxon>
        <taxon>Methanomicrobia</taxon>
        <taxon>Methanomicrobiales</taxon>
        <taxon>Methanomicrobiaceae</taxon>
        <taxon>Methanoculleus</taxon>
    </lineage>
</organism>
<sequence>MSRRTALILTTVAVLALLGIAVVLQVSPGGPTGSLPLETITLPPGFAIDLYAGNVTGARSMTLSPNGTLFVGSREAGNVYAIPDRDGDGRGDEVIVIDSGLDSPNGVAFQNGSLYVAEIGRILRYDNIEADLTKPPDPVVVSDAFPDDRLHGWKFIAFGPDGKLYVPVGVPCNVCDPGDERFGTTLRMNPDGTDLEIYARGIRNTVGFDWHPLTNELWFTDNGRDWLGDDTPPDELNRAPQIGMHFGFPYCHGRSIPDPEFGAGRSCSEFTPPEQELGPHVAALGMRFYTGDQFPEEYQGRIFIAEHGSWNRLEPIGYRVTMVTLENDTPTAYEVFAEGWLQGREAWGRPVDVEVTRDGSLLVSDDRANAIYRITYPGVTSPSA</sequence>
<proteinExistence type="predicted"/>
<dbReference type="RefSeq" id="WP_066954164.1">
    <property type="nucleotide sequence ID" value="NZ_BCNX01000003.1"/>
</dbReference>
<dbReference type="PANTHER" id="PTHR33546:SF1">
    <property type="entry name" value="LARGE, MULTIFUNCTIONAL SECRETED PROTEIN"/>
    <property type="match status" value="1"/>
</dbReference>
<protein>
    <submittedName>
        <fullName evidence="3">Glucose/arabinose dehydrogenase, beta-propeller fold</fullName>
    </submittedName>
</protein>
<dbReference type="STRING" id="2200.GCA_001571405_00200"/>
<keyword evidence="4" id="KW-1185">Reference proteome</keyword>
<evidence type="ECO:0000313" key="3">
    <source>
        <dbReference type="EMBL" id="SDK03944.1"/>
    </source>
</evidence>
<accession>A0A1G8YNB9</accession>
<dbReference type="InterPro" id="IPR055557">
    <property type="entry name" value="DUF7133"/>
</dbReference>
<dbReference type="Gene3D" id="2.120.10.30">
    <property type="entry name" value="TolB, C-terminal domain"/>
    <property type="match status" value="1"/>
</dbReference>
<reference evidence="3 4" key="1">
    <citation type="submission" date="2016-10" db="EMBL/GenBank/DDBJ databases">
        <authorList>
            <person name="Varghese N."/>
            <person name="Submissions S."/>
        </authorList>
    </citation>
    <scope>NUCLEOTIDE SEQUENCE [LARGE SCALE GENOMIC DNA]</scope>
    <source>
        <strain evidence="3 4">DSM 2373</strain>
    </source>
</reference>
<dbReference type="OrthoDB" id="6744at2157"/>
<dbReference type="InterPro" id="IPR011042">
    <property type="entry name" value="6-blade_b-propeller_TolB-like"/>
</dbReference>
<dbReference type="PROSITE" id="PS00136">
    <property type="entry name" value="SUBTILASE_ASP"/>
    <property type="match status" value="1"/>
</dbReference>
<dbReference type="InterPro" id="IPR023827">
    <property type="entry name" value="Peptidase_S8_Asp-AS"/>
</dbReference>
<evidence type="ECO:0000313" key="4">
    <source>
        <dbReference type="Proteomes" id="UP000326500"/>
    </source>
</evidence>